<organism evidence="5 6">
    <name type="scientific">Eiseniibacteriota bacterium</name>
    <dbReference type="NCBI Taxonomy" id="2212470"/>
    <lineage>
        <taxon>Bacteria</taxon>
        <taxon>Candidatus Eiseniibacteriota</taxon>
    </lineage>
</organism>
<feature type="region of interest" description="Disordered" evidence="3">
    <location>
        <begin position="1"/>
        <end position="60"/>
    </location>
</feature>
<comment type="caution">
    <text evidence="5">The sequence shown here is derived from an EMBL/GenBank/DDBJ whole genome shotgun (WGS) entry which is preliminary data.</text>
</comment>
<dbReference type="GO" id="GO:0046491">
    <property type="term" value="P:L-methylmalonyl-CoA metabolic process"/>
    <property type="evidence" value="ECO:0007669"/>
    <property type="project" value="TreeGrafter"/>
</dbReference>
<evidence type="ECO:0000256" key="1">
    <source>
        <dbReference type="ARBA" id="ARBA00009308"/>
    </source>
</evidence>
<dbReference type="SUPFAM" id="SSF54593">
    <property type="entry name" value="Glyoxalase/Bleomycin resistance protein/Dihydroxybiphenyl dioxygenase"/>
    <property type="match status" value="1"/>
</dbReference>
<feature type="domain" description="VOC" evidence="4">
    <location>
        <begin position="68"/>
        <end position="196"/>
    </location>
</feature>
<sequence length="204" mass="21563">MRLAPERVRRLQAGSGRVSPAPRKDAGAGAKRGSQTGGGRRSSRTSAGSEGIAGKTETSRRAPGPVIAISHIAIATANADALADTLAAALGAVRGEEEMIDDGELRVLFVHVGPLTLELLEPRSVHHTVARFLGRRGPGLHHVSLDVSSIEDVLARSRAAGVRPIDETPRSGAHDTRVAFLHPKGLGGVLVELCERPRATRRRR</sequence>
<dbReference type="InterPro" id="IPR037523">
    <property type="entry name" value="VOC_core"/>
</dbReference>
<dbReference type="EMBL" id="VBOS01000215">
    <property type="protein sequence ID" value="TMQ55434.1"/>
    <property type="molecule type" value="Genomic_DNA"/>
</dbReference>
<accession>A0A538SVY7</accession>
<dbReference type="Gene3D" id="3.10.180.10">
    <property type="entry name" value="2,3-Dihydroxybiphenyl 1,2-Dioxygenase, domain 1"/>
    <property type="match status" value="1"/>
</dbReference>
<dbReference type="AlphaFoldDB" id="A0A538SVY7"/>
<dbReference type="PANTHER" id="PTHR43048">
    <property type="entry name" value="METHYLMALONYL-COA EPIMERASE"/>
    <property type="match status" value="1"/>
</dbReference>
<dbReference type="InterPro" id="IPR029068">
    <property type="entry name" value="Glyas_Bleomycin-R_OHBP_Dase"/>
</dbReference>
<comment type="similarity">
    <text evidence="1">Belongs to the methylmalonyl-CoA epimerase family.</text>
</comment>
<dbReference type="PROSITE" id="PS51819">
    <property type="entry name" value="VOC"/>
    <property type="match status" value="1"/>
</dbReference>
<keyword evidence="2" id="KW-0479">Metal-binding</keyword>
<dbReference type="GO" id="GO:0004493">
    <property type="term" value="F:methylmalonyl-CoA epimerase activity"/>
    <property type="evidence" value="ECO:0007669"/>
    <property type="project" value="TreeGrafter"/>
</dbReference>
<gene>
    <name evidence="5" type="ORF">E6K72_06400</name>
</gene>
<dbReference type="InterPro" id="IPR051785">
    <property type="entry name" value="MMCE/EMCE_epimerase"/>
</dbReference>
<proteinExistence type="inferred from homology"/>
<name>A0A538SVY7_UNCEI</name>
<dbReference type="PANTHER" id="PTHR43048:SF3">
    <property type="entry name" value="METHYLMALONYL-COA EPIMERASE, MITOCHONDRIAL"/>
    <property type="match status" value="1"/>
</dbReference>
<dbReference type="Pfam" id="PF13669">
    <property type="entry name" value="Glyoxalase_4"/>
    <property type="match status" value="1"/>
</dbReference>
<evidence type="ECO:0000313" key="5">
    <source>
        <dbReference type="EMBL" id="TMQ55434.1"/>
    </source>
</evidence>
<protein>
    <recommendedName>
        <fullName evidence="4">VOC domain-containing protein</fullName>
    </recommendedName>
</protein>
<evidence type="ECO:0000313" key="6">
    <source>
        <dbReference type="Proteomes" id="UP000317716"/>
    </source>
</evidence>
<dbReference type="Proteomes" id="UP000317716">
    <property type="component" value="Unassembled WGS sequence"/>
</dbReference>
<dbReference type="InterPro" id="IPR017515">
    <property type="entry name" value="MeMalonyl-CoA_epimerase"/>
</dbReference>
<evidence type="ECO:0000259" key="4">
    <source>
        <dbReference type="PROSITE" id="PS51819"/>
    </source>
</evidence>
<evidence type="ECO:0000256" key="2">
    <source>
        <dbReference type="ARBA" id="ARBA00022723"/>
    </source>
</evidence>
<evidence type="ECO:0000256" key="3">
    <source>
        <dbReference type="SAM" id="MobiDB-lite"/>
    </source>
</evidence>
<dbReference type="CDD" id="cd07249">
    <property type="entry name" value="MMCE"/>
    <property type="match status" value="1"/>
</dbReference>
<reference evidence="5 6" key="1">
    <citation type="journal article" date="2019" name="Nat. Microbiol.">
        <title>Mediterranean grassland soil C-N compound turnover is dependent on rainfall and depth, and is mediated by genomically divergent microorganisms.</title>
        <authorList>
            <person name="Diamond S."/>
            <person name="Andeer P.F."/>
            <person name="Li Z."/>
            <person name="Crits-Christoph A."/>
            <person name="Burstein D."/>
            <person name="Anantharaman K."/>
            <person name="Lane K.R."/>
            <person name="Thomas B.C."/>
            <person name="Pan C."/>
            <person name="Northen T.R."/>
            <person name="Banfield J.F."/>
        </authorList>
    </citation>
    <scope>NUCLEOTIDE SEQUENCE [LARGE SCALE GENOMIC DNA]</scope>
    <source>
        <strain evidence="5">WS_2</strain>
    </source>
</reference>
<dbReference type="GO" id="GO:0046872">
    <property type="term" value="F:metal ion binding"/>
    <property type="evidence" value="ECO:0007669"/>
    <property type="project" value="UniProtKB-KW"/>
</dbReference>